<comment type="similarity">
    <text evidence="2">Belongs to the major facilitator superfamily.</text>
</comment>
<dbReference type="STRING" id="61395.A0A1Y1VYW9"/>
<evidence type="ECO:0000256" key="4">
    <source>
        <dbReference type="ARBA" id="ARBA00022554"/>
    </source>
</evidence>
<dbReference type="InterPro" id="IPR036259">
    <property type="entry name" value="MFS_trans_sf"/>
</dbReference>
<keyword evidence="3" id="KW-0813">Transport</keyword>
<dbReference type="GeneID" id="63807322"/>
<keyword evidence="6 10" id="KW-1133">Transmembrane helix</keyword>
<feature type="transmembrane region" description="Helical" evidence="10">
    <location>
        <begin position="398"/>
        <end position="418"/>
    </location>
</feature>
<evidence type="ECO:0000313" key="12">
    <source>
        <dbReference type="EMBL" id="ORX66216.1"/>
    </source>
</evidence>
<sequence>MLARPVTLLGTSLTRLPTAPVLGVILQQPGSRPTASNLTYGSSGMAEIGSPTPLSYLATCLSMLCGGTTSLFATYGSSFGEILGFTQYETNLVASLGDYAHYMSAPLFGYLSSRYFGLGYAFSNFDTPFQRTHHYVASMSLLFALVGVGSKAAYMSSMATTARNFKHSRISGIALGIPISLYGLSTFVFSSLKARWFESDLTPSRYLTFMAIVSLIAHIAAAHFVVVKEDPAMAVRRRAASVNRANRERAQSEAIEMVESRRRRAMTTGNEQGLASNKAALADDDAAEKRPTGETQPAPALAPSLQGDDPIFRRFSRDPLAWALLLGMICFSGPGMAFVNNCGSMVRALSINTTLTPEQIGQFKDNIVATQSFFSFSSRLAIGYLSDIWRTRLRLPRAGLLILGGLLQIYAQSIAMRVAKLDDLYSLAVVTGISMGSIFTLAPTITSETWGAENFGICWGFITLGPAIGGHICNLIFGASWDQGYAEIVKRLGPDASPDLMQCDRSCFIPAFMATIQYAYAGVFFFGIVLCLPRIQAVWKRK</sequence>
<feature type="transmembrane region" description="Helical" evidence="10">
    <location>
        <begin position="206"/>
        <end position="227"/>
    </location>
</feature>
<name>A0A1Y1VYW9_9FUNG</name>
<evidence type="ECO:0000256" key="2">
    <source>
        <dbReference type="ARBA" id="ARBA00008335"/>
    </source>
</evidence>
<evidence type="ECO:0000259" key="11">
    <source>
        <dbReference type="Pfam" id="PF06813"/>
    </source>
</evidence>
<evidence type="ECO:0000256" key="10">
    <source>
        <dbReference type="SAM" id="Phobius"/>
    </source>
</evidence>
<accession>A0A1Y1VYW9</accession>
<evidence type="ECO:0000256" key="9">
    <source>
        <dbReference type="SAM" id="MobiDB-lite"/>
    </source>
</evidence>
<dbReference type="Gene3D" id="1.20.1250.20">
    <property type="entry name" value="MFS general substrate transporter like domains"/>
    <property type="match status" value="1"/>
</dbReference>
<dbReference type="PANTHER" id="PTHR21576:SF45">
    <property type="entry name" value="TRANSPORTER MCH1-RELATED"/>
    <property type="match status" value="1"/>
</dbReference>
<gene>
    <name evidence="12" type="ORF">DL89DRAFT_295708</name>
</gene>
<evidence type="ECO:0000313" key="13">
    <source>
        <dbReference type="Proteomes" id="UP000193922"/>
    </source>
</evidence>
<dbReference type="Pfam" id="PF06813">
    <property type="entry name" value="Nodulin-like"/>
    <property type="match status" value="1"/>
</dbReference>
<evidence type="ECO:0000256" key="8">
    <source>
        <dbReference type="ARBA" id="ARBA00039330"/>
    </source>
</evidence>
<feature type="domain" description="Nodulin-like" evidence="11">
    <location>
        <begin position="57"/>
        <end position="232"/>
    </location>
</feature>
<feature type="transmembrane region" description="Helical" evidence="10">
    <location>
        <begin position="135"/>
        <end position="154"/>
    </location>
</feature>
<feature type="transmembrane region" description="Helical" evidence="10">
    <location>
        <begin position="320"/>
        <end position="339"/>
    </location>
</feature>
<feature type="transmembrane region" description="Helical" evidence="10">
    <location>
        <begin position="508"/>
        <end position="532"/>
    </location>
</feature>
<dbReference type="AlphaFoldDB" id="A0A1Y1VYW9"/>
<evidence type="ECO:0000256" key="5">
    <source>
        <dbReference type="ARBA" id="ARBA00022692"/>
    </source>
</evidence>
<keyword evidence="13" id="KW-1185">Reference proteome</keyword>
<dbReference type="RefSeq" id="XP_040740243.1">
    <property type="nucleotide sequence ID" value="XM_040890674.1"/>
</dbReference>
<proteinExistence type="inferred from homology"/>
<dbReference type="PANTHER" id="PTHR21576">
    <property type="entry name" value="UNCHARACTERIZED NODULIN-LIKE PROTEIN"/>
    <property type="match status" value="1"/>
</dbReference>
<organism evidence="12 13">
    <name type="scientific">Linderina pennispora</name>
    <dbReference type="NCBI Taxonomy" id="61395"/>
    <lineage>
        <taxon>Eukaryota</taxon>
        <taxon>Fungi</taxon>
        <taxon>Fungi incertae sedis</taxon>
        <taxon>Zoopagomycota</taxon>
        <taxon>Kickxellomycotina</taxon>
        <taxon>Kickxellomycetes</taxon>
        <taxon>Kickxellales</taxon>
        <taxon>Kickxellaceae</taxon>
        <taxon>Linderina</taxon>
    </lineage>
</organism>
<reference evidence="12 13" key="1">
    <citation type="submission" date="2016-07" db="EMBL/GenBank/DDBJ databases">
        <title>Pervasive Adenine N6-methylation of Active Genes in Fungi.</title>
        <authorList>
            <consortium name="DOE Joint Genome Institute"/>
            <person name="Mondo S.J."/>
            <person name="Dannebaum R.O."/>
            <person name="Kuo R.C."/>
            <person name="Labutti K."/>
            <person name="Haridas S."/>
            <person name="Kuo A."/>
            <person name="Salamov A."/>
            <person name="Ahrendt S.R."/>
            <person name="Lipzen A."/>
            <person name="Sullivan W."/>
            <person name="Andreopoulos W.B."/>
            <person name="Clum A."/>
            <person name="Lindquist E."/>
            <person name="Daum C."/>
            <person name="Ramamoorthy G.K."/>
            <person name="Gryganskyi A."/>
            <person name="Culley D."/>
            <person name="Magnuson J.K."/>
            <person name="James T.Y."/>
            <person name="O'Malley M.A."/>
            <person name="Stajich J.E."/>
            <person name="Spatafora J.W."/>
            <person name="Visel A."/>
            <person name="Grigoriev I.V."/>
        </authorList>
    </citation>
    <scope>NUCLEOTIDE SEQUENCE [LARGE SCALE GENOMIC DNA]</scope>
    <source>
        <strain evidence="12 13">ATCC 12442</strain>
    </source>
</reference>
<dbReference type="Proteomes" id="UP000193922">
    <property type="component" value="Unassembled WGS sequence"/>
</dbReference>
<keyword evidence="5 10" id="KW-0812">Transmembrane</keyword>
<feature type="transmembrane region" description="Helical" evidence="10">
    <location>
        <begin position="457"/>
        <end position="477"/>
    </location>
</feature>
<comment type="subcellular location">
    <subcellularLocation>
        <location evidence="1">Vacuole membrane</location>
        <topology evidence="1">Multi-pass membrane protein</topology>
    </subcellularLocation>
</comment>
<dbReference type="InterPro" id="IPR010658">
    <property type="entry name" value="Nodulin-like"/>
</dbReference>
<feature type="transmembrane region" description="Helical" evidence="10">
    <location>
        <begin position="175"/>
        <end position="194"/>
    </location>
</feature>
<dbReference type="SUPFAM" id="SSF103473">
    <property type="entry name" value="MFS general substrate transporter"/>
    <property type="match status" value="1"/>
</dbReference>
<dbReference type="OrthoDB" id="410267at2759"/>
<protein>
    <recommendedName>
        <fullName evidence="8">Probable transporter MCH1</fullName>
    </recommendedName>
</protein>
<dbReference type="EMBL" id="MCFD01000017">
    <property type="protein sequence ID" value="ORX66216.1"/>
    <property type="molecule type" value="Genomic_DNA"/>
</dbReference>
<keyword evidence="7 10" id="KW-0472">Membrane</keyword>
<feature type="transmembrane region" description="Helical" evidence="10">
    <location>
        <begin position="424"/>
        <end position="445"/>
    </location>
</feature>
<evidence type="ECO:0000256" key="7">
    <source>
        <dbReference type="ARBA" id="ARBA00023136"/>
    </source>
</evidence>
<comment type="caution">
    <text evidence="12">The sequence shown here is derived from an EMBL/GenBank/DDBJ whole genome shotgun (WGS) entry which is preliminary data.</text>
</comment>
<evidence type="ECO:0000256" key="1">
    <source>
        <dbReference type="ARBA" id="ARBA00004128"/>
    </source>
</evidence>
<dbReference type="GO" id="GO:0000329">
    <property type="term" value="C:fungal-type vacuole membrane"/>
    <property type="evidence" value="ECO:0007669"/>
    <property type="project" value="TreeGrafter"/>
</dbReference>
<feature type="region of interest" description="Disordered" evidence="9">
    <location>
        <begin position="284"/>
        <end position="303"/>
    </location>
</feature>
<keyword evidence="4" id="KW-0926">Vacuole</keyword>
<evidence type="ECO:0000256" key="6">
    <source>
        <dbReference type="ARBA" id="ARBA00022989"/>
    </source>
</evidence>
<evidence type="ECO:0000256" key="3">
    <source>
        <dbReference type="ARBA" id="ARBA00022448"/>
    </source>
</evidence>